<keyword evidence="2" id="KW-0812">Transmembrane</keyword>
<name>A0ABY4YVG3_9MICO</name>
<reference evidence="3" key="1">
    <citation type="submission" date="2022-06" db="EMBL/GenBank/DDBJ databases">
        <title>Ornithinimicrobium HY1793.</title>
        <authorList>
            <person name="Huang Y."/>
        </authorList>
    </citation>
    <scope>NUCLEOTIDE SEQUENCE</scope>
    <source>
        <strain evidence="3">HY1793</strain>
    </source>
</reference>
<evidence type="ECO:0000313" key="4">
    <source>
        <dbReference type="Proteomes" id="UP001056455"/>
    </source>
</evidence>
<feature type="transmembrane region" description="Helical" evidence="2">
    <location>
        <begin position="44"/>
        <end position="62"/>
    </location>
</feature>
<protein>
    <submittedName>
        <fullName evidence="3">DUF6069 family protein</fullName>
    </submittedName>
</protein>
<dbReference type="Proteomes" id="UP001056455">
    <property type="component" value="Chromosome"/>
</dbReference>
<gene>
    <name evidence="3" type="ORF">NF556_03545</name>
</gene>
<sequence length="186" mass="18525">MRNHTTTDDRADIRPNPQPGAHADTGPLTGKAPRRSGRAQPGPRLAVVASAGATALLLWLVAGPVLGINLDVLLTPGATTPVPVAAGSVIISSVAAGLLGWALLAGLERISRHGATIWRCLAGAVALLSLGGPLSLAQSGGGTVVLTLLHLVVGGILLIALPRAGTERAHRTSTGQAGVARAGAPT</sequence>
<keyword evidence="2" id="KW-0472">Membrane</keyword>
<feature type="compositionally biased region" description="Basic and acidic residues" evidence="1">
    <location>
        <begin position="1"/>
        <end position="13"/>
    </location>
</feature>
<dbReference type="RefSeq" id="WP_252594128.1">
    <property type="nucleotide sequence ID" value="NZ_CP099489.1"/>
</dbReference>
<dbReference type="Pfam" id="PF19545">
    <property type="entry name" value="DUF6069"/>
    <property type="match status" value="1"/>
</dbReference>
<proteinExistence type="predicted"/>
<dbReference type="EMBL" id="CP099489">
    <property type="protein sequence ID" value="USQ80746.1"/>
    <property type="molecule type" value="Genomic_DNA"/>
</dbReference>
<evidence type="ECO:0000313" key="3">
    <source>
        <dbReference type="EMBL" id="USQ80746.1"/>
    </source>
</evidence>
<organism evidence="3 4">
    <name type="scientific">Ornithinimicrobium faecis</name>
    <dbReference type="NCBI Taxonomy" id="2934158"/>
    <lineage>
        <taxon>Bacteria</taxon>
        <taxon>Bacillati</taxon>
        <taxon>Actinomycetota</taxon>
        <taxon>Actinomycetes</taxon>
        <taxon>Micrococcales</taxon>
        <taxon>Ornithinimicrobiaceae</taxon>
        <taxon>Ornithinimicrobium</taxon>
    </lineage>
</organism>
<keyword evidence="2" id="KW-1133">Transmembrane helix</keyword>
<feature type="transmembrane region" description="Helical" evidence="2">
    <location>
        <begin position="82"/>
        <end position="104"/>
    </location>
</feature>
<feature type="transmembrane region" description="Helical" evidence="2">
    <location>
        <begin position="142"/>
        <end position="161"/>
    </location>
</feature>
<keyword evidence="4" id="KW-1185">Reference proteome</keyword>
<dbReference type="InterPro" id="IPR045713">
    <property type="entry name" value="DUF6069"/>
</dbReference>
<evidence type="ECO:0000256" key="2">
    <source>
        <dbReference type="SAM" id="Phobius"/>
    </source>
</evidence>
<evidence type="ECO:0000256" key="1">
    <source>
        <dbReference type="SAM" id="MobiDB-lite"/>
    </source>
</evidence>
<feature type="transmembrane region" description="Helical" evidence="2">
    <location>
        <begin position="116"/>
        <end position="136"/>
    </location>
</feature>
<feature type="region of interest" description="Disordered" evidence="1">
    <location>
        <begin position="1"/>
        <end position="43"/>
    </location>
</feature>
<accession>A0ABY4YVG3</accession>